<dbReference type="RefSeq" id="WP_346756238.1">
    <property type="nucleotide sequence ID" value="NZ_JAUJEB010000001.1"/>
</dbReference>
<dbReference type="InterPro" id="IPR036097">
    <property type="entry name" value="HisK_dim/P_sf"/>
</dbReference>
<dbReference type="SMART" id="SM00387">
    <property type="entry name" value="HATPase_c"/>
    <property type="match status" value="1"/>
</dbReference>
<dbReference type="Gene3D" id="3.30.565.10">
    <property type="entry name" value="Histidine kinase-like ATPase, C-terminal domain"/>
    <property type="match status" value="1"/>
</dbReference>
<accession>A0ABT8KZN1</accession>
<dbReference type="InterPro" id="IPR003661">
    <property type="entry name" value="HisK_dim/P_dom"/>
</dbReference>
<dbReference type="InterPro" id="IPR050736">
    <property type="entry name" value="Sensor_HK_Regulatory"/>
</dbReference>
<keyword evidence="5 9" id="KW-0418">Kinase</keyword>
<evidence type="ECO:0000256" key="6">
    <source>
        <dbReference type="ARBA" id="ARBA00023012"/>
    </source>
</evidence>
<keyword evidence="10" id="KW-1185">Reference proteome</keyword>
<organism evidence="9 10">
    <name type="scientific">Agaribacillus aureus</name>
    <dbReference type="NCBI Taxonomy" id="3051825"/>
    <lineage>
        <taxon>Bacteria</taxon>
        <taxon>Pseudomonadati</taxon>
        <taxon>Bacteroidota</taxon>
        <taxon>Cytophagia</taxon>
        <taxon>Cytophagales</taxon>
        <taxon>Splendidivirgaceae</taxon>
        <taxon>Agaribacillus</taxon>
    </lineage>
</organism>
<evidence type="ECO:0000313" key="10">
    <source>
        <dbReference type="Proteomes" id="UP001172083"/>
    </source>
</evidence>
<keyword evidence="6" id="KW-0902">Two-component regulatory system</keyword>
<proteinExistence type="predicted"/>
<dbReference type="EC" id="2.7.13.3" evidence="2"/>
<dbReference type="PANTHER" id="PTHR43711">
    <property type="entry name" value="TWO-COMPONENT HISTIDINE KINASE"/>
    <property type="match status" value="1"/>
</dbReference>
<name>A0ABT8KZN1_9BACT</name>
<dbReference type="SUPFAM" id="SSF47384">
    <property type="entry name" value="Homodimeric domain of signal transducing histidine kinase"/>
    <property type="match status" value="1"/>
</dbReference>
<keyword evidence="4" id="KW-0808">Transferase</keyword>
<keyword evidence="3" id="KW-0597">Phosphoprotein</keyword>
<dbReference type="InterPro" id="IPR003594">
    <property type="entry name" value="HATPase_dom"/>
</dbReference>
<dbReference type="InterPro" id="IPR005467">
    <property type="entry name" value="His_kinase_dom"/>
</dbReference>
<dbReference type="InterPro" id="IPR004358">
    <property type="entry name" value="Sig_transdc_His_kin-like_C"/>
</dbReference>
<feature type="domain" description="Histidine kinase" evidence="8">
    <location>
        <begin position="57"/>
        <end position="273"/>
    </location>
</feature>
<comment type="catalytic activity">
    <reaction evidence="1">
        <text>ATP + protein L-histidine = ADP + protein N-phospho-L-histidine.</text>
        <dbReference type="EC" id="2.7.13.3"/>
    </reaction>
</comment>
<dbReference type="CDD" id="cd00082">
    <property type="entry name" value="HisKA"/>
    <property type="match status" value="1"/>
</dbReference>
<evidence type="ECO:0000259" key="8">
    <source>
        <dbReference type="PROSITE" id="PS50109"/>
    </source>
</evidence>
<comment type="caution">
    <text evidence="9">The sequence shown here is derived from an EMBL/GenBank/DDBJ whole genome shotgun (WGS) entry which is preliminary data.</text>
</comment>
<evidence type="ECO:0000256" key="5">
    <source>
        <dbReference type="ARBA" id="ARBA00022777"/>
    </source>
</evidence>
<dbReference type="SUPFAM" id="SSF55874">
    <property type="entry name" value="ATPase domain of HSP90 chaperone/DNA topoisomerase II/histidine kinase"/>
    <property type="match status" value="1"/>
</dbReference>
<dbReference type="PRINTS" id="PR00344">
    <property type="entry name" value="BCTRLSENSOR"/>
</dbReference>
<dbReference type="Proteomes" id="UP001172083">
    <property type="component" value="Unassembled WGS sequence"/>
</dbReference>
<gene>
    <name evidence="9" type="ORF">QQ020_02525</name>
</gene>
<evidence type="ECO:0000256" key="1">
    <source>
        <dbReference type="ARBA" id="ARBA00000085"/>
    </source>
</evidence>
<evidence type="ECO:0000313" key="9">
    <source>
        <dbReference type="EMBL" id="MDN5210898.1"/>
    </source>
</evidence>
<dbReference type="InterPro" id="IPR036890">
    <property type="entry name" value="HATPase_C_sf"/>
</dbReference>
<feature type="coiled-coil region" evidence="7">
    <location>
        <begin position="23"/>
        <end position="50"/>
    </location>
</feature>
<dbReference type="PANTHER" id="PTHR43711:SF26">
    <property type="entry name" value="SENSOR HISTIDINE KINASE RCSC"/>
    <property type="match status" value="1"/>
</dbReference>
<evidence type="ECO:0000256" key="3">
    <source>
        <dbReference type="ARBA" id="ARBA00022553"/>
    </source>
</evidence>
<dbReference type="Gene3D" id="1.10.287.130">
    <property type="match status" value="1"/>
</dbReference>
<evidence type="ECO:0000256" key="4">
    <source>
        <dbReference type="ARBA" id="ARBA00022679"/>
    </source>
</evidence>
<sequence length="298" mass="33018">MGNQIKLTDAELLNELKIRFEQNQKILKAQKKMIRQVEDLNEKLIESERLKGHFLSNIKNEINNPLAAILGLSNSIMSNAHDKDKVAINSALIHKEIVNLNFQLGNIFCAAEIEAGEKSPEISNVNICALIESVIDMFADTAKQKNIHIKFNYTSKTSFKTDAAKLHLILSNLLSNAIKFGGECSEITVKTDIDKDQLIINVIDNGVGIAEEYHAAIFDRFKQLESGTMKAYEGHGLGLSVVKSLVDILNGEIEVESVEGYGSAFTIKLPEGLTLRDDLQFSSSGNDFLFGDDNEVIF</sequence>
<reference evidence="9" key="1">
    <citation type="submission" date="2023-06" db="EMBL/GenBank/DDBJ databases">
        <title>Genomic of Agaribacillus aureum.</title>
        <authorList>
            <person name="Wang G."/>
        </authorList>
    </citation>
    <scope>NUCLEOTIDE SEQUENCE</scope>
    <source>
        <strain evidence="9">BMA12</strain>
    </source>
</reference>
<dbReference type="PROSITE" id="PS50109">
    <property type="entry name" value="HIS_KIN"/>
    <property type="match status" value="1"/>
</dbReference>
<dbReference type="Pfam" id="PF02518">
    <property type="entry name" value="HATPase_c"/>
    <property type="match status" value="1"/>
</dbReference>
<protein>
    <recommendedName>
        <fullName evidence="2">histidine kinase</fullName>
        <ecNumber evidence="2">2.7.13.3</ecNumber>
    </recommendedName>
</protein>
<evidence type="ECO:0000256" key="7">
    <source>
        <dbReference type="SAM" id="Coils"/>
    </source>
</evidence>
<keyword evidence="7" id="KW-0175">Coiled coil</keyword>
<evidence type="ECO:0000256" key="2">
    <source>
        <dbReference type="ARBA" id="ARBA00012438"/>
    </source>
</evidence>
<dbReference type="GO" id="GO:0016301">
    <property type="term" value="F:kinase activity"/>
    <property type="evidence" value="ECO:0007669"/>
    <property type="project" value="UniProtKB-KW"/>
</dbReference>
<dbReference type="EMBL" id="JAUJEB010000001">
    <property type="protein sequence ID" value="MDN5210898.1"/>
    <property type="molecule type" value="Genomic_DNA"/>
</dbReference>